<organism evidence="4 5">
    <name type="scientific">Friedmanniella luteola</name>
    <dbReference type="NCBI Taxonomy" id="546871"/>
    <lineage>
        <taxon>Bacteria</taxon>
        <taxon>Bacillati</taxon>
        <taxon>Actinomycetota</taxon>
        <taxon>Actinomycetes</taxon>
        <taxon>Propionibacteriales</taxon>
        <taxon>Nocardioidaceae</taxon>
        <taxon>Friedmanniella</taxon>
    </lineage>
</organism>
<accession>A0A1H2A2A5</accession>
<dbReference type="InterPro" id="IPR013099">
    <property type="entry name" value="K_chnl_dom"/>
</dbReference>
<protein>
    <submittedName>
        <fullName evidence="4">Ion channel</fullName>
    </submittedName>
</protein>
<feature type="region of interest" description="Disordered" evidence="1">
    <location>
        <begin position="225"/>
        <end position="245"/>
    </location>
</feature>
<dbReference type="RefSeq" id="WP_091415704.1">
    <property type="nucleotide sequence ID" value="NZ_LT629749.1"/>
</dbReference>
<dbReference type="Pfam" id="PF07885">
    <property type="entry name" value="Ion_trans_2"/>
    <property type="match status" value="1"/>
</dbReference>
<evidence type="ECO:0000313" key="4">
    <source>
        <dbReference type="EMBL" id="SDT39977.1"/>
    </source>
</evidence>
<name>A0A1H2A2A5_9ACTN</name>
<keyword evidence="2" id="KW-0812">Transmembrane</keyword>
<proteinExistence type="predicted"/>
<dbReference type="Gene3D" id="1.10.287.70">
    <property type="match status" value="1"/>
</dbReference>
<feature type="transmembrane region" description="Helical" evidence="2">
    <location>
        <begin position="39"/>
        <end position="59"/>
    </location>
</feature>
<feature type="transmembrane region" description="Helical" evidence="2">
    <location>
        <begin position="66"/>
        <end position="85"/>
    </location>
</feature>
<keyword evidence="5" id="KW-1185">Reference proteome</keyword>
<dbReference type="SUPFAM" id="SSF81324">
    <property type="entry name" value="Voltage-gated potassium channels"/>
    <property type="match status" value="1"/>
</dbReference>
<dbReference type="STRING" id="546871.SAMN04488543_4165"/>
<keyword evidence="2" id="KW-1133">Transmembrane helix</keyword>
<evidence type="ECO:0000256" key="1">
    <source>
        <dbReference type="SAM" id="MobiDB-lite"/>
    </source>
</evidence>
<keyword evidence="2" id="KW-0472">Membrane</keyword>
<dbReference type="OrthoDB" id="4837979at2"/>
<feature type="domain" description="Potassium channel" evidence="3">
    <location>
        <begin position="146"/>
        <end position="215"/>
    </location>
</feature>
<evidence type="ECO:0000256" key="2">
    <source>
        <dbReference type="SAM" id="Phobius"/>
    </source>
</evidence>
<dbReference type="AlphaFoldDB" id="A0A1H2A2A5"/>
<dbReference type="Proteomes" id="UP000199092">
    <property type="component" value="Chromosome I"/>
</dbReference>
<evidence type="ECO:0000313" key="5">
    <source>
        <dbReference type="Proteomes" id="UP000199092"/>
    </source>
</evidence>
<gene>
    <name evidence="4" type="ORF">SAMN04488543_4165</name>
</gene>
<feature type="transmembrane region" description="Helical" evidence="2">
    <location>
        <begin position="91"/>
        <end position="113"/>
    </location>
</feature>
<dbReference type="EMBL" id="LT629749">
    <property type="protein sequence ID" value="SDT39977.1"/>
    <property type="molecule type" value="Genomic_DNA"/>
</dbReference>
<feature type="compositionally biased region" description="Basic and acidic residues" evidence="1">
    <location>
        <begin position="233"/>
        <end position="245"/>
    </location>
</feature>
<feature type="transmembrane region" description="Helical" evidence="2">
    <location>
        <begin position="125"/>
        <end position="143"/>
    </location>
</feature>
<sequence>MSSAVRDLLRPVARHPSAVLLVVQLVGVLLYPFAESLAWGRGLFELFGALVLGLAVWSVRDSPGPTSVALVLGISASALSVADALSPNPTIALVSSVLHALFYFWAAGNLMTYMLADATVTRDELYAVGATFTLVAWAFAYVFQLLQALQPGCFIAAVDPAEQRTWMELLFLSFTNLSSTGLSDVVPVTSHARSVVMIQQLAGLGYVALFVSRLVGLTINRQQLGPAPTASPDGDRSEGVQHVDG</sequence>
<feature type="transmembrane region" description="Helical" evidence="2">
    <location>
        <begin position="12"/>
        <end position="33"/>
    </location>
</feature>
<evidence type="ECO:0000259" key="3">
    <source>
        <dbReference type="Pfam" id="PF07885"/>
    </source>
</evidence>
<reference evidence="4 5" key="1">
    <citation type="submission" date="2016-10" db="EMBL/GenBank/DDBJ databases">
        <authorList>
            <person name="de Groot N.N."/>
        </authorList>
    </citation>
    <scope>NUCLEOTIDE SEQUENCE [LARGE SCALE GENOMIC DNA]</scope>
    <source>
        <strain evidence="4 5">DSM 21741</strain>
    </source>
</reference>